<dbReference type="GO" id="GO:0003700">
    <property type="term" value="F:DNA-binding transcription factor activity"/>
    <property type="evidence" value="ECO:0007669"/>
    <property type="project" value="InterPro"/>
</dbReference>
<dbReference type="RefSeq" id="WP_034649634.1">
    <property type="nucleotide sequence ID" value="NZ_BCVB01000001.1"/>
</dbReference>
<dbReference type="InterPro" id="IPR009061">
    <property type="entry name" value="DNA-bd_dom_put_sf"/>
</dbReference>
<dbReference type="PANTHER" id="PTHR30204">
    <property type="entry name" value="REDOX-CYCLING DRUG-SENSING TRANSCRIPTIONAL ACTIVATOR SOXR"/>
    <property type="match status" value="1"/>
</dbReference>
<dbReference type="SUPFAM" id="SSF46955">
    <property type="entry name" value="Putative DNA-binding domain"/>
    <property type="match status" value="1"/>
</dbReference>
<gene>
    <name evidence="2" type="ORF">BG04_770</name>
</gene>
<name>A0A0B6AWJ7_PRIM2</name>
<dbReference type="KEGG" id="bmeg:BG04_770"/>
<evidence type="ECO:0000313" key="2">
    <source>
        <dbReference type="EMBL" id="AJI25462.1"/>
    </source>
</evidence>
<sequence length="247" mass="28185">MIYFSTGQAAKKLGLTVRTLRYYDQIGLLHPSSKSENGKRSYSETDLITLEKITLLKNLAVPLRDIELILHKVSIDELLAIHQQKLQQKAMEIQQALEHTHTLRNSIKIEGELNWKQLLPLVDNETNAKSSWNDLLSVSIEESEILQHDLPKMENASADKWINIIKRVQLCLKHQRASQSEDGQLIAADILLLSSKLFGSHTALEKAFWDVRKSPEASSSLNLYPIDSEVLQFIEDAIIFHEQHTKE</sequence>
<dbReference type="Proteomes" id="UP000031829">
    <property type="component" value="Chromosome"/>
</dbReference>
<dbReference type="CDD" id="cd01106">
    <property type="entry name" value="HTH_TipAL-Mta"/>
    <property type="match status" value="1"/>
</dbReference>
<accession>A0A0B6AWJ7</accession>
<keyword evidence="1" id="KW-0238">DNA-binding</keyword>
<dbReference type="InterPro" id="IPR047057">
    <property type="entry name" value="MerR_fam"/>
</dbReference>
<proteinExistence type="predicted"/>
<dbReference type="Pfam" id="PF00376">
    <property type="entry name" value="MerR"/>
    <property type="match status" value="1"/>
</dbReference>
<protein>
    <submittedName>
        <fullName evidence="2">MerR regulatory family protein</fullName>
    </submittedName>
</protein>
<dbReference type="GO" id="GO:0003677">
    <property type="term" value="F:DNA binding"/>
    <property type="evidence" value="ECO:0007669"/>
    <property type="project" value="UniProtKB-KW"/>
</dbReference>
<organism evidence="2 3">
    <name type="scientific">Priestia megaterium (strain ATCC 14581 / DSM 32 / CCUG 1817 / JCM 2506 / NBRC 15308 / NCIMB 9376 / NCTC 10342 / NRRL B-14308 / VKM B-512 / Ford 19)</name>
    <name type="common">Bacillus megaterium</name>
    <dbReference type="NCBI Taxonomy" id="1348623"/>
    <lineage>
        <taxon>Bacteria</taxon>
        <taxon>Bacillati</taxon>
        <taxon>Bacillota</taxon>
        <taxon>Bacilli</taxon>
        <taxon>Bacillales</taxon>
        <taxon>Bacillaceae</taxon>
        <taxon>Priestia</taxon>
    </lineage>
</organism>
<dbReference type="EMBL" id="CP009920">
    <property type="protein sequence ID" value="AJI25462.1"/>
    <property type="molecule type" value="Genomic_DNA"/>
</dbReference>
<dbReference type="Gene3D" id="1.10.1660.10">
    <property type="match status" value="1"/>
</dbReference>
<dbReference type="AlphaFoldDB" id="A0A0B6AWJ7"/>
<evidence type="ECO:0000313" key="3">
    <source>
        <dbReference type="Proteomes" id="UP000031829"/>
    </source>
</evidence>
<evidence type="ECO:0000256" key="1">
    <source>
        <dbReference type="ARBA" id="ARBA00023125"/>
    </source>
</evidence>
<dbReference type="PROSITE" id="PS50937">
    <property type="entry name" value="HTH_MERR_2"/>
    <property type="match status" value="1"/>
</dbReference>
<dbReference type="GeneID" id="93644255"/>
<dbReference type="HOGENOM" id="CLU_060077_0_5_9"/>
<dbReference type="PANTHER" id="PTHR30204:SF96">
    <property type="entry name" value="CHROMOSOME-ANCHORING PROTEIN RACA"/>
    <property type="match status" value="1"/>
</dbReference>
<reference evidence="2 3" key="1">
    <citation type="journal article" date="2015" name="Genome Announc.">
        <title>Complete genome sequences for 35 biothreat assay-relevant bacillus species.</title>
        <authorList>
            <person name="Johnson S.L."/>
            <person name="Daligault H.E."/>
            <person name="Davenport K.W."/>
            <person name="Jaissle J."/>
            <person name="Frey K.G."/>
            <person name="Ladner J.T."/>
            <person name="Broomall S.M."/>
            <person name="Bishop-Lilly K.A."/>
            <person name="Bruce D.C."/>
            <person name="Gibbons H.S."/>
            <person name="Coyne S.R."/>
            <person name="Lo C.C."/>
            <person name="Meincke L."/>
            <person name="Munk A.C."/>
            <person name="Koroleva G.I."/>
            <person name="Rosenzweig C.N."/>
            <person name="Palacios G.F."/>
            <person name="Redden C.L."/>
            <person name="Minogue T.D."/>
            <person name="Chain P.S."/>
        </authorList>
    </citation>
    <scope>NUCLEOTIDE SEQUENCE [LARGE SCALE GENOMIC DNA]</scope>
    <source>
        <strain evidence="3">ATCC 14581 / DSM 32 / JCM 2506 / NBRC 15308 / NCIMB 9376 / NCTC 10342 / NRRL B-14308 / VKM B-512</strain>
    </source>
</reference>
<dbReference type="PROSITE" id="PS00552">
    <property type="entry name" value="HTH_MERR_1"/>
    <property type="match status" value="1"/>
</dbReference>
<dbReference type="SMART" id="SM00422">
    <property type="entry name" value="HTH_MERR"/>
    <property type="match status" value="1"/>
</dbReference>
<dbReference type="InterPro" id="IPR000551">
    <property type="entry name" value="MerR-type_HTH_dom"/>
</dbReference>